<dbReference type="InterPro" id="IPR055935">
    <property type="entry name" value="DUF7513"/>
</dbReference>
<dbReference type="Pfam" id="PF24353">
    <property type="entry name" value="DUF7513"/>
    <property type="match status" value="1"/>
</dbReference>
<feature type="domain" description="DUF7513" evidence="1">
    <location>
        <begin position="1"/>
        <end position="81"/>
    </location>
</feature>
<accession>A0A0D6JR79</accession>
<dbReference type="RefSeq" id="WP_089778040.1">
    <property type="nucleotide sequence ID" value="NZ_CABLRR010000002.1"/>
</dbReference>
<keyword evidence="3" id="KW-1185">Reference proteome</keyword>
<name>A0A0D6JR79_9EURY</name>
<reference evidence="3" key="1">
    <citation type="submission" date="2015-03" db="EMBL/GenBank/DDBJ databases">
        <authorList>
            <person name="Urmite Genomes"/>
        </authorList>
    </citation>
    <scope>NUCLEOTIDE SEQUENCE [LARGE SCALE GENOMIC DNA]</scope>
    <source>
        <strain evidence="3">Arc-Hr</strain>
    </source>
</reference>
<protein>
    <recommendedName>
        <fullName evidence="1">DUF7513 domain-containing protein</fullName>
    </recommendedName>
</protein>
<dbReference type="AlphaFoldDB" id="A0A0D6JR79"/>
<evidence type="ECO:0000313" key="2">
    <source>
        <dbReference type="EMBL" id="CQR50110.1"/>
    </source>
</evidence>
<sequence>MSRLNKLLAGWTFRTATPTFEPGEVITAYVSERNGDGLTVRVGDSVIRVEDGGDAAVEDKVRLEVTSFDATNHVGTGDVVELLGPDA</sequence>
<proteinExistence type="predicted"/>
<dbReference type="EMBL" id="CSTE01000002">
    <property type="protein sequence ID" value="CQR50110.1"/>
    <property type="molecule type" value="Genomic_DNA"/>
</dbReference>
<organism evidence="2 3">
    <name type="scientific">Haloferax massiliensis</name>
    <dbReference type="NCBI Taxonomy" id="1476858"/>
    <lineage>
        <taxon>Archaea</taxon>
        <taxon>Methanobacteriati</taxon>
        <taxon>Methanobacteriota</taxon>
        <taxon>Stenosarchaea group</taxon>
        <taxon>Halobacteria</taxon>
        <taxon>Halobacteriales</taxon>
        <taxon>Haloferacaceae</taxon>
        <taxon>Haloferax</taxon>
    </lineage>
</organism>
<gene>
    <name evidence="2" type="ORF">BN996_01587</name>
</gene>
<evidence type="ECO:0000259" key="1">
    <source>
        <dbReference type="Pfam" id="PF24353"/>
    </source>
</evidence>
<dbReference type="Proteomes" id="UP000198902">
    <property type="component" value="Unassembled WGS sequence"/>
</dbReference>
<dbReference type="OrthoDB" id="198699at2157"/>
<evidence type="ECO:0000313" key="3">
    <source>
        <dbReference type="Proteomes" id="UP000198902"/>
    </source>
</evidence>